<evidence type="ECO:0000313" key="6">
    <source>
        <dbReference type="EMBL" id="RIA94153.1"/>
    </source>
</evidence>
<keyword evidence="3 6" id="KW-0418">Kinase</keyword>
<feature type="domain" description="Protein kinase" evidence="5">
    <location>
        <begin position="1"/>
        <end position="184"/>
    </location>
</feature>
<proteinExistence type="predicted"/>
<dbReference type="InterPro" id="IPR011009">
    <property type="entry name" value="Kinase-like_dom_sf"/>
</dbReference>
<sequence>MQYANDGDLQSYLKNNFENLTWNDKKKLAFQIADGLNYLHNESVLHRDLHSKNIVIHENNAKITDFGISKIQSNQSSSVNYGNFGIVAYMEPKCILNPNFPYTKSSDIYSFGVLMWEISSGYPPFKENDNKVALAISINTGIREVTIPNTPSEYEKLYKDCWNQEPKQRPTINKVLNEFEKMGFGINVKNKLIKVDISVTGHVDPNGIS</sequence>
<dbReference type="Proteomes" id="UP000265703">
    <property type="component" value="Unassembled WGS sequence"/>
</dbReference>
<dbReference type="InterPro" id="IPR051681">
    <property type="entry name" value="Ser/Thr_Kinases-Pseudokinases"/>
</dbReference>
<dbReference type="EMBL" id="QKYT01000088">
    <property type="protein sequence ID" value="RIA94153.1"/>
    <property type="molecule type" value="Genomic_DNA"/>
</dbReference>
<dbReference type="Pfam" id="PF07714">
    <property type="entry name" value="PK_Tyr_Ser-Thr"/>
    <property type="match status" value="1"/>
</dbReference>
<dbReference type="PANTHER" id="PTHR44329">
    <property type="entry name" value="SERINE/THREONINE-PROTEIN KINASE TNNI3K-RELATED"/>
    <property type="match status" value="1"/>
</dbReference>
<reference evidence="6 7" key="1">
    <citation type="submission" date="2018-06" db="EMBL/GenBank/DDBJ databases">
        <title>Comparative genomics reveals the genomic features of Rhizophagus irregularis, R. cerebriforme, R. diaphanum and Gigaspora rosea, and their symbiotic lifestyle signature.</title>
        <authorList>
            <person name="Morin E."/>
            <person name="San Clemente H."/>
            <person name="Chen E.C.H."/>
            <person name="De La Providencia I."/>
            <person name="Hainaut M."/>
            <person name="Kuo A."/>
            <person name="Kohler A."/>
            <person name="Murat C."/>
            <person name="Tang N."/>
            <person name="Roy S."/>
            <person name="Loubradou J."/>
            <person name="Henrissat B."/>
            <person name="Grigoriev I.V."/>
            <person name="Corradi N."/>
            <person name="Roux C."/>
            <person name="Martin F.M."/>
        </authorList>
    </citation>
    <scope>NUCLEOTIDE SEQUENCE [LARGE SCALE GENOMIC DNA]</scope>
    <source>
        <strain evidence="6 7">DAOM 227022</strain>
    </source>
</reference>
<evidence type="ECO:0000256" key="1">
    <source>
        <dbReference type="ARBA" id="ARBA00022679"/>
    </source>
</evidence>
<dbReference type="GO" id="GO:0005524">
    <property type="term" value="F:ATP binding"/>
    <property type="evidence" value="ECO:0007669"/>
    <property type="project" value="UniProtKB-KW"/>
</dbReference>
<name>A0A397T7H3_9GLOM</name>
<organism evidence="6 7">
    <name type="scientific">Glomus cerebriforme</name>
    <dbReference type="NCBI Taxonomy" id="658196"/>
    <lineage>
        <taxon>Eukaryota</taxon>
        <taxon>Fungi</taxon>
        <taxon>Fungi incertae sedis</taxon>
        <taxon>Mucoromycota</taxon>
        <taxon>Glomeromycotina</taxon>
        <taxon>Glomeromycetes</taxon>
        <taxon>Glomerales</taxon>
        <taxon>Glomeraceae</taxon>
        <taxon>Glomus</taxon>
    </lineage>
</organism>
<protein>
    <submittedName>
        <fullName evidence="6">Kinase-like domain-containing protein</fullName>
    </submittedName>
</protein>
<dbReference type="PROSITE" id="PS50011">
    <property type="entry name" value="PROTEIN_KINASE_DOM"/>
    <property type="match status" value="1"/>
</dbReference>
<evidence type="ECO:0000313" key="7">
    <source>
        <dbReference type="Proteomes" id="UP000265703"/>
    </source>
</evidence>
<dbReference type="AlphaFoldDB" id="A0A397T7H3"/>
<evidence type="ECO:0000256" key="4">
    <source>
        <dbReference type="ARBA" id="ARBA00022840"/>
    </source>
</evidence>
<dbReference type="PANTHER" id="PTHR44329:SF288">
    <property type="entry name" value="MITOGEN-ACTIVATED PROTEIN KINASE KINASE KINASE 20"/>
    <property type="match status" value="1"/>
</dbReference>
<gene>
    <name evidence="6" type="ORF">C1645_734985</name>
</gene>
<evidence type="ECO:0000256" key="2">
    <source>
        <dbReference type="ARBA" id="ARBA00022741"/>
    </source>
</evidence>
<dbReference type="STRING" id="658196.A0A397T7H3"/>
<keyword evidence="2" id="KW-0547">Nucleotide-binding</keyword>
<dbReference type="PRINTS" id="PR00109">
    <property type="entry name" value="TYRKINASE"/>
</dbReference>
<evidence type="ECO:0000256" key="3">
    <source>
        <dbReference type="ARBA" id="ARBA00022777"/>
    </source>
</evidence>
<evidence type="ECO:0000259" key="5">
    <source>
        <dbReference type="PROSITE" id="PS50011"/>
    </source>
</evidence>
<dbReference type="GO" id="GO:0004674">
    <property type="term" value="F:protein serine/threonine kinase activity"/>
    <property type="evidence" value="ECO:0007669"/>
    <property type="project" value="TreeGrafter"/>
</dbReference>
<dbReference type="SUPFAM" id="SSF56112">
    <property type="entry name" value="Protein kinase-like (PK-like)"/>
    <property type="match status" value="1"/>
</dbReference>
<keyword evidence="4" id="KW-0067">ATP-binding</keyword>
<dbReference type="InterPro" id="IPR000719">
    <property type="entry name" value="Prot_kinase_dom"/>
</dbReference>
<keyword evidence="1" id="KW-0808">Transferase</keyword>
<dbReference type="InterPro" id="IPR001245">
    <property type="entry name" value="Ser-Thr/Tyr_kinase_cat_dom"/>
</dbReference>
<dbReference type="Gene3D" id="1.10.510.10">
    <property type="entry name" value="Transferase(Phosphotransferase) domain 1"/>
    <property type="match status" value="1"/>
</dbReference>
<dbReference type="OrthoDB" id="6718656at2759"/>
<keyword evidence="7" id="KW-1185">Reference proteome</keyword>
<comment type="caution">
    <text evidence="6">The sequence shown here is derived from an EMBL/GenBank/DDBJ whole genome shotgun (WGS) entry which is preliminary data.</text>
</comment>
<accession>A0A397T7H3</accession>